<organism evidence="1 2">
    <name type="scientific">Cronobacter malonaticus</name>
    <dbReference type="NCBI Taxonomy" id="413503"/>
    <lineage>
        <taxon>Bacteria</taxon>
        <taxon>Pseudomonadati</taxon>
        <taxon>Pseudomonadota</taxon>
        <taxon>Gammaproteobacteria</taxon>
        <taxon>Enterobacterales</taxon>
        <taxon>Enterobacteriaceae</taxon>
        <taxon>Cronobacter</taxon>
    </lineage>
</organism>
<reference evidence="1 2" key="1">
    <citation type="journal article" date="2018" name="Front. Microbiol.">
        <title>An Investigation of an Acute Gastroenteritis Outbreak: Cronobacter sakazakii, a Potential Cause of Food-Borne Illness.</title>
        <authorList>
            <person name="Yong W."/>
            <person name="Guo B."/>
            <person name="Shi X."/>
            <person name="Cheng T."/>
            <person name="Chen M."/>
            <person name="Jiang X."/>
            <person name="Ye Y."/>
            <person name="Wang J."/>
            <person name="Xie G."/>
            <person name="Ding J."/>
        </authorList>
    </citation>
    <scope>NUCLEOTIDE SEQUENCE [LARGE SCALE GENOMIC DNA]</scope>
    <source>
        <strain evidence="1 2">S1</strain>
    </source>
</reference>
<comment type="caution">
    <text evidence="1">The sequence shown here is derived from an EMBL/GenBank/DDBJ whole genome shotgun (WGS) entry which is preliminary data.</text>
</comment>
<gene>
    <name evidence="1" type="ORF">C3E80_21575</name>
</gene>
<evidence type="ECO:0000313" key="1">
    <source>
        <dbReference type="EMBL" id="ROW53553.1"/>
    </source>
</evidence>
<evidence type="ECO:0000313" key="2">
    <source>
        <dbReference type="Proteomes" id="UP000285793"/>
    </source>
</evidence>
<accession>A0A423XPY8</accession>
<sequence>MSLSCLAFTTQIKKSVFDFALRCY</sequence>
<protein>
    <submittedName>
        <fullName evidence="1">L-aspartate oxidase</fullName>
    </submittedName>
</protein>
<proteinExistence type="predicted"/>
<name>A0A423XPY8_9ENTR</name>
<dbReference type="AlphaFoldDB" id="A0A423XPY8"/>
<feature type="non-terminal residue" evidence="1">
    <location>
        <position position="24"/>
    </location>
</feature>
<dbReference type="Proteomes" id="UP000285793">
    <property type="component" value="Unassembled WGS sequence"/>
</dbReference>
<dbReference type="EMBL" id="PQJL01000128">
    <property type="protein sequence ID" value="ROW53553.1"/>
    <property type="molecule type" value="Genomic_DNA"/>
</dbReference>